<dbReference type="AlphaFoldDB" id="A0AAD7DUJ2"/>
<evidence type="ECO:0000313" key="1">
    <source>
        <dbReference type="EMBL" id="KAJ7699294.1"/>
    </source>
</evidence>
<proteinExistence type="predicted"/>
<name>A0AAD7DUJ2_MYCRO</name>
<accession>A0AAD7DUJ2</accession>
<reference evidence="1" key="1">
    <citation type="submission" date="2023-03" db="EMBL/GenBank/DDBJ databases">
        <title>Massive genome expansion in bonnet fungi (Mycena s.s.) driven by repeated elements and novel gene families across ecological guilds.</title>
        <authorList>
            <consortium name="Lawrence Berkeley National Laboratory"/>
            <person name="Harder C.B."/>
            <person name="Miyauchi S."/>
            <person name="Viragh M."/>
            <person name="Kuo A."/>
            <person name="Thoen E."/>
            <person name="Andreopoulos B."/>
            <person name="Lu D."/>
            <person name="Skrede I."/>
            <person name="Drula E."/>
            <person name="Henrissat B."/>
            <person name="Morin E."/>
            <person name="Kohler A."/>
            <person name="Barry K."/>
            <person name="LaButti K."/>
            <person name="Morin E."/>
            <person name="Salamov A."/>
            <person name="Lipzen A."/>
            <person name="Mereny Z."/>
            <person name="Hegedus B."/>
            <person name="Baldrian P."/>
            <person name="Stursova M."/>
            <person name="Weitz H."/>
            <person name="Taylor A."/>
            <person name="Grigoriev I.V."/>
            <person name="Nagy L.G."/>
            <person name="Martin F."/>
            <person name="Kauserud H."/>
        </authorList>
    </citation>
    <scope>NUCLEOTIDE SEQUENCE</scope>
    <source>
        <strain evidence="1">CBHHK067</strain>
    </source>
</reference>
<evidence type="ECO:0000313" key="2">
    <source>
        <dbReference type="Proteomes" id="UP001221757"/>
    </source>
</evidence>
<organism evidence="1 2">
    <name type="scientific">Mycena rosella</name>
    <name type="common">Pink bonnet</name>
    <name type="synonym">Agaricus rosellus</name>
    <dbReference type="NCBI Taxonomy" id="1033263"/>
    <lineage>
        <taxon>Eukaryota</taxon>
        <taxon>Fungi</taxon>
        <taxon>Dikarya</taxon>
        <taxon>Basidiomycota</taxon>
        <taxon>Agaricomycotina</taxon>
        <taxon>Agaricomycetes</taxon>
        <taxon>Agaricomycetidae</taxon>
        <taxon>Agaricales</taxon>
        <taxon>Marasmiineae</taxon>
        <taxon>Mycenaceae</taxon>
        <taxon>Mycena</taxon>
    </lineage>
</organism>
<sequence length="254" mass="28324">MEDEDYFTASAKYGTDYLTYTLTVLSNCLATCGQDAEALSSAKEATWVYTANTHNICGASFFLLREQELGRRCSTPSLRLATFGQLKEALLNTKKATDLYHELSPKFKFNIVALGAARCGAWGGKMRQLQPWRKVAIGYRVGLYDQRLGRSRWKIFWRAQFSSLDKGEVTMITDPSHSAATKDSNVQDLLPHFTEPRPTGFLPVVTEKTFLGKYAPTSDMSTCKTVTQGTRCTASVIANHTQTAWSASSRHHLK</sequence>
<comment type="caution">
    <text evidence="1">The sequence shown here is derived from an EMBL/GenBank/DDBJ whole genome shotgun (WGS) entry which is preliminary data.</text>
</comment>
<gene>
    <name evidence="1" type="ORF">B0H17DRAFT_1129356</name>
</gene>
<dbReference type="EMBL" id="JARKIE010000023">
    <property type="protein sequence ID" value="KAJ7699294.1"/>
    <property type="molecule type" value="Genomic_DNA"/>
</dbReference>
<dbReference type="Proteomes" id="UP001221757">
    <property type="component" value="Unassembled WGS sequence"/>
</dbReference>
<protein>
    <submittedName>
        <fullName evidence="1">Uncharacterized protein</fullName>
    </submittedName>
</protein>
<keyword evidence="2" id="KW-1185">Reference proteome</keyword>